<evidence type="ECO:0000256" key="4">
    <source>
        <dbReference type="ARBA" id="ARBA00022989"/>
    </source>
</evidence>
<dbReference type="GO" id="GO:0015658">
    <property type="term" value="F:branched-chain amino acid transmembrane transporter activity"/>
    <property type="evidence" value="ECO:0007669"/>
    <property type="project" value="InterPro"/>
</dbReference>
<feature type="transmembrane region" description="Helical" evidence="6">
    <location>
        <begin position="87"/>
        <end position="107"/>
    </location>
</feature>
<feature type="transmembrane region" description="Helical" evidence="6">
    <location>
        <begin position="271"/>
        <end position="297"/>
    </location>
</feature>
<feature type="transmembrane region" description="Helical" evidence="6">
    <location>
        <begin position="309"/>
        <end position="331"/>
    </location>
</feature>
<keyword evidence="3 6" id="KW-0812">Transmembrane</keyword>
<evidence type="ECO:0000256" key="6">
    <source>
        <dbReference type="SAM" id="Phobius"/>
    </source>
</evidence>
<dbReference type="PANTHER" id="PTHR30482:SF10">
    <property type="entry name" value="HIGH-AFFINITY BRANCHED-CHAIN AMINO ACID TRANSPORT PROTEIN BRAE"/>
    <property type="match status" value="1"/>
</dbReference>
<evidence type="ECO:0000256" key="2">
    <source>
        <dbReference type="ARBA" id="ARBA00022475"/>
    </source>
</evidence>
<protein>
    <submittedName>
        <fullName evidence="7">Branched-chain amino acid ABC transporter permease</fullName>
    </submittedName>
</protein>
<sequence length="351" mass="37550">MSVKSETAVMINEAASETAPGENRNRIVQLVFALGWLAFAVLLATPILADSRYLLHVGTMIALHGALAVSLNLLLGYAGQFAISHGAFYGLGAYASALLVTSAGLPFWLAMPLAMLIAAIVAAIIGYPALRYTGGVHLALLTFAFGELARLIAANWDGLTGGPMGLRVLYFPEPVLGFAFSKASGLYALAAAMLLVTMAIVLLVKRSRFGRGLVAIREDEVLASFLGINVLRYKLAAYVLSSAMAAMIGTVYAPIMTFISPELLNVHETISLIGVLILGGIGTFSGPLIGTLIFYGLPEFLRIASFYRLVILGVLIILVVLLVPKGIAGVIRQRLEMYRRGYPLFSWRKLS</sequence>
<proteinExistence type="predicted"/>
<evidence type="ECO:0000256" key="5">
    <source>
        <dbReference type="ARBA" id="ARBA00023136"/>
    </source>
</evidence>
<keyword evidence="5 6" id="KW-0472">Membrane</keyword>
<comment type="subcellular location">
    <subcellularLocation>
        <location evidence="1">Cell membrane</location>
        <topology evidence="1">Multi-pass membrane protein</topology>
    </subcellularLocation>
</comment>
<evidence type="ECO:0000256" key="1">
    <source>
        <dbReference type="ARBA" id="ARBA00004651"/>
    </source>
</evidence>
<keyword evidence="4 6" id="KW-1133">Transmembrane helix</keyword>
<dbReference type="Pfam" id="PF02653">
    <property type="entry name" value="BPD_transp_2"/>
    <property type="match status" value="1"/>
</dbReference>
<dbReference type="PANTHER" id="PTHR30482">
    <property type="entry name" value="HIGH-AFFINITY BRANCHED-CHAIN AMINO ACID TRANSPORT SYSTEM PERMEASE"/>
    <property type="match status" value="1"/>
</dbReference>
<dbReference type="Proteomes" id="UP000221168">
    <property type="component" value="Unassembled WGS sequence"/>
</dbReference>
<organism evidence="7 8">
    <name type="scientific">Zhengella mangrovi</name>
    <dbReference type="NCBI Taxonomy" id="1982044"/>
    <lineage>
        <taxon>Bacteria</taxon>
        <taxon>Pseudomonadati</taxon>
        <taxon>Pseudomonadota</taxon>
        <taxon>Alphaproteobacteria</taxon>
        <taxon>Hyphomicrobiales</taxon>
        <taxon>Notoacmeibacteraceae</taxon>
        <taxon>Zhengella</taxon>
    </lineage>
</organism>
<feature type="transmembrane region" description="Helical" evidence="6">
    <location>
        <begin position="176"/>
        <end position="204"/>
    </location>
</feature>
<dbReference type="InterPro" id="IPR043428">
    <property type="entry name" value="LivM-like"/>
</dbReference>
<reference evidence="7 8" key="1">
    <citation type="submission" date="2017-10" db="EMBL/GenBank/DDBJ databases">
        <title>Sedimentibacterium mangrovi gen. nov., sp. nov., a novel member of family Phyllobacteriacea isolated from mangrove sediment.</title>
        <authorList>
            <person name="Liao H."/>
            <person name="Tian Y."/>
        </authorList>
    </citation>
    <scope>NUCLEOTIDE SEQUENCE [LARGE SCALE GENOMIC DNA]</scope>
    <source>
        <strain evidence="7 8">X9-2-2</strain>
    </source>
</reference>
<gene>
    <name evidence="7" type="ORF">CSC94_23520</name>
</gene>
<feature type="transmembrane region" description="Helical" evidence="6">
    <location>
        <begin position="27"/>
        <end position="47"/>
    </location>
</feature>
<feature type="transmembrane region" description="Helical" evidence="6">
    <location>
        <begin position="113"/>
        <end position="130"/>
    </location>
</feature>
<dbReference type="GO" id="GO:0005886">
    <property type="term" value="C:plasma membrane"/>
    <property type="evidence" value="ECO:0007669"/>
    <property type="project" value="UniProtKB-SubCell"/>
</dbReference>
<dbReference type="InterPro" id="IPR001851">
    <property type="entry name" value="ABC_transp_permease"/>
</dbReference>
<evidence type="ECO:0000313" key="8">
    <source>
        <dbReference type="Proteomes" id="UP000221168"/>
    </source>
</evidence>
<evidence type="ECO:0000313" key="7">
    <source>
        <dbReference type="EMBL" id="PHP64598.1"/>
    </source>
</evidence>
<feature type="transmembrane region" description="Helical" evidence="6">
    <location>
        <begin position="137"/>
        <end position="156"/>
    </location>
</feature>
<evidence type="ECO:0000256" key="3">
    <source>
        <dbReference type="ARBA" id="ARBA00022692"/>
    </source>
</evidence>
<dbReference type="OrthoDB" id="9804361at2"/>
<dbReference type="CDD" id="cd06581">
    <property type="entry name" value="TM_PBP1_LivM_like"/>
    <property type="match status" value="1"/>
</dbReference>
<keyword evidence="2" id="KW-1003">Cell membrane</keyword>
<feature type="transmembrane region" description="Helical" evidence="6">
    <location>
        <begin position="235"/>
        <end position="259"/>
    </location>
</feature>
<name>A0A2G1QH80_9HYPH</name>
<accession>A0A2G1QH80</accession>
<comment type="caution">
    <text evidence="7">The sequence shown here is derived from an EMBL/GenBank/DDBJ whole genome shotgun (WGS) entry which is preliminary data.</text>
</comment>
<dbReference type="AlphaFoldDB" id="A0A2G1QH80"/>
<dbReference type="EMBL" id="PDVP01000034">
    <property type="protein sequence ID" value="PHP64598.1"/>
    <property type="molecule type" value="Genomic_DNA"/>
</dbReference>
<feature type="transmembrane region" description="Helical" evidence="6">
    <location>
        <begin position="53"/>
        <end position="75"/>
    </location>
</feature>
<dbReference type="RefSeq" id="WP_099308812.1">
    <property type="nucleotide sequence ID" value="NZ_PDVP01000034.1"/>
</dbReference>
<keyword evidence="8" id="KW-1185">Reference proteome</keyword>